<keyword evidence="1" id="KW-0472">Membrane</keyword>
<feature type="transmembrane region" description="Helical" evidence="1">
    <location>
        <begin position="12"/>
        <end position="34"/>
    </location>
</feature>
<dbReference type="AlphaFoldDB" id="A0A656HN58"/>
<organism evidence="2 3">
    <name type="scientific">Thiothrix nivea (strain ATCC 35100 / DSM 5205 / JP2)</name>
    <dbReference type="NCBI Taxonomy" id="870187"/>
    <lineage>
        <taxon>Bacteria</taxon>
        <taxon>Pseudomonadati</taxon>
        <taxon>Pseudomonadota</taxon>
        <taxon>Gammaproteobacteria</taxon>
        <taxon>Thiotrichales</taxon>
        <taxon>Thiotrichaceae</taxon>
        <taxon>Thiothrix</taxon>
    </lineage>
</organism>
<feature type="transmembrane region" description="Helical" evidence="1">
    <location>
        <begin position="79"/>
        <end position="102"/>
    </location>
</feature>
<evidence type="ECO:0000313" key="2">
    <source>
        <dbReference type="EMBL" id="EIJ36966.1"/>
    </source>
</evidence>
<evidence type="ECO:0000313" key="3">
    <source>
        <dbReference type="Proteomes" id="UP000005317"/>
    </source>
</evidence>
<proteinExistence type="predicted"/>
<protein>
    <submittedName>
        <fullName evidence="2">Uncharacterized protein</fullName>
    </submittedName>
</protein>
<dbReference type="RefSeq" id="WP_002710828.1">
    <property type="nucleotide sequence ID" value="NZ_JH651384.1"/>
</dbReference>
<keyword evidence="1" id="KW-1133">Transmembrane helix</keyword>
<reference evidence="3" key="1">
    <citation type="journal article" date="2011" name="Stand. Genomic Sci.">
        <title>Genome sequence of the filamentous, gliding Thiothrix nivea neotype strain (JP2(T)).</title>
        <authorList>
            <person name="Lapidus A."/>
            <person name="Nolan M."/>
            <person name="Lucas S."/>
            <person name="Glavina Del Rio T."/>
            <person name="Tice H."/>
            <person name="Cheng J.F."/>
            <person name="Tapia R."/>
            <person name="Han C."/>
            <person name="Goodwin L."/>
            <person name="Pitluck S."/>
            <person name="Liolios K."/>
            <person name="Pagani I."/>
            <person name="Ivanova N."/>
            <person name="Huntemann M."/>
            <person name="Mavromatis K."/>
            <person name="Mikhailova N."/>
            <person name="Pati A."/>
            <person name="Chen A."/>
            <person name="Palaniappan K."/>
            <person name="Land M."/>
            <person name="Brambilla E.M."/>
            <person name="Rohde M."/>
            <person name="Abt B."/>
            <person name="Verbarg S."/>
            <person name="Goker M."/>
            <person name="Bristow J."/>
            <person name="Eisen J.A."/>
            <person name="Markowitz V."/>
            <person name="Hugenholtz P."/>
            <person name="Kyrpides N.C."/>
            <person name="Klenk H.P."/>
            <person name="Woyke T."/>
        </authorList>
    </citation>
    <scope>NUCLEOTIDE SEQUENCE [LARGE SCALE GENOMIC DNA]</scope>
    <source>
        <strain evidence="3">ATCC 35100 / DSM 5205 / JP2</strain>
    </source>
</reference>
<dbReference type="OrthoDB" id="7060029at2"/>
<name>A0A656HN58_THINJ</name>
<dbReference type="Proteomes" id="UP000005317">
    <property type="component" value="Unassembled WGS sequence"/>
</dbReference>
<accession>A0A656HN58</accession>
<sequence length="157" mass="17493" precursor="true">MSRKDINTFSLLLSEVLFTMFPFIVIAITIFYKQGTTTSIFQYPDWAVAASVLNGQSVIKLISGAIASDIKTHWQRVALIVTLLIVVCFAPSLIILTLLLISDKPSDFLISAQLILFLLSFIGFFWIGKTGHDLAEHIETKKPNDYVDDGRGDSPRL</sequence>
<dbReference type="EMBL" id="JH651384">
    <property type="protein sequence ID" value="EIJ36966.1"/>
    <property type="molecule type" value="Genomic_DNA"/>
</dbReference>
<gene>
    <name evidence="2" type="ORF">Thini_4492</name>
</gene>
<keyword evidence="1" id="KW-0812">Transmembrane</keyword>
<keyword evidence="3" id="KW-1185">Reference proteome</keyword>
<feature type="transmembrane region" description="Helical" evidence="1">
    <location>
        <begin position="108"/>
        <end position="127"/>
    </location>
</feature>
<feature type="transmembrane region" description="Helical" evidence="1">
    <location>
        <begin position="46"/>
        <end position="67"/>
    </location>
</feature>
<evidence type="ECO:0000256" key="1">
    <source>
        <dbReference type="SAM" id="Phobius"/>
    </source>
</evidence>